<feature type="region of interest" description="Disordered" evidence="1">
    <location>
        <begin position="28"/>
        <end position="49"/>
    </location>
</feature>
<gene>
    <name evidence="2" type="ORF">KPH14_007021</name>
</gene>
<keyword evidence="3" id="KW-1185">Reference proteome</keyword>
<feature type="region of interest" description="Disordered" evidence="1">
    <location>
        <begin position="65"/>
        <end position="149"/>
    </location>
</feature>
<feature type="compositionally biased region" description="Polar residues" evidence="1">
    <location>
        <begin position="80"/>
        <end position="99"/>
    </location>
</feature>
<organism evidence="2 3">
    <name type="scientific">Odynerus spinipes</name>
    <dbReference type="NCBI Taxonomy" id="1348599"/>
    <lineage>
        <taxon>Eukaryota</taxon>
        <taxon>Metazoa</taxon>
        <taxon>Ecdysozoa</taxon>
        <taxon>Arthropoda</taxon>
        <taxon>Hexapoda</taxon>
        <taxon>Insecta</taxon>
        <taxon>Pterygota</taxon>
        <taxon>Neoptera</taxon>
        <taxon>Endopterygota</taxon>
        <taxon>Hymenoptera</taxon>
        <taxon>Apocrita</taxon>
        <taxon>Aculeata</taxon>
        <taxon>Vespoidea</taxon>
        <taxon>Vespidae</taxon>
        <taxon>Eumeninae</taxon>
        <taxon>Odynerus</taxon>
    </lineage>
</organism>
<protein>
    <submittedName>
        <fullName evidence="2">Uncharacterized protein</fullName>
    </submittedName>
</protein>
<reference evidence="2" key="1">
    <citation type="submission" date="2021-08" db="EMBL/GenBank/DDBJ databases">
        <authorList>
            <person name="Misof B."/>
            <person name="Oliver O."/>
            <person name="Podsiadlowski L."/>
            <person name="Donath A."/>
            <person name="Peters R."/>
            <person name="Mayer C."/>
            <person name="Rust J."/>
            <person name="Gunkel S."/>
            <person name="Lesny P."/>
            <person name="Martin S."/>
            <person name="Oeyen J.P."/>
            <person name="Petersen M."/>
            <person name="Panagiotis P."/>
            <person name="Wilbrandt J."/>
            <person name="Tanja T."/>
        </authorList>
    </citation>
    <scope>NUCLEOTIDE SEQUENCE</scope>
    <source>
        <strain evidence="2">GBR_01_08_01A</strain>
        <tissue evidence="2">Thorax + abdomen</tissue>
    </source>
</reference>
<evidence type="ECO:0000313" key="2">
    <source>
        <dbReference type="EMBL" id="KAK2584679.1"/>
    </source>
</evidence>
<feature type="compositionally biased region" description="Basic and acidic residues" evidence="1">
    <location>
        <begin position="100"/>
        <end position="109"/>
    </location>
</feature>
<accession>A0AAD9RRM4</accession>
<dbReference type="EMBL" id="JAIFRP010000026">
    <property type="protein sequence ID" value="KAK2584679.1"/>
    <property type="molecule type" value="Genomic_DNA"/>
</dbReference>
<evidence type="ECO:0000256" key="1">
    <source>
        <dbReference type="SAM" id="MobiDB-lite"/>
    </source>
</evidence>
<feature type="compositionally biased region" description="Basic and acidic residues" evidence="1">
    <location>
        <begin position="137"/>
        <end position="149"/>
    </location>
</feature>
<dbReference type="Proteomes" id="UP001258017">
    <property type="component" value="Unassembled WGS sequence"/>
</dbReference>
<name>A0AAD9RRM4_9HYME</name>
<comment type="caution">
    <text evidence="2">The sequence shown here is derived from an EMBL/GenBank/DDBJ whole genome shotgun (WGS) entry which is preliminary data.</text>
</comment>
<evidence type="ECO:0000313" key="3">
    <source>
        <dbReference type="Proteomes" id="UP001258017"/>
    </source>
</evidence>
<sequence>MQQRVPTQSNWNTDLSYKLRLTDHFFSGSRSETSCPSEDRLRHPGNIRRSKERYRNCLYYSRNIGTKMASSQRGDKEENYPQSPTSTTTDFEVDSSNKSASDKPRKYEIKVSIPLSSLGGYVPRTPPPKRQNNFYQKSDREQDPWGRKQ</sequence>
<reference evidence="2" key="2">
    <citation type="journal article" date="2023" name="Commun. Biol.">
        <title>Intrasexual cuticular hydrocarbon dimorphism in a wasp sheds light on hydrocarbon biosynthesis genes in Hymenoptera.</title>
        <authorList>
            <person name="Moris V.C."/>
            <person name="Podsiadlowski L."/>
            <person name="Martin S."/>
            <person name="Oeyen J.P."/>
            <person name="Donath A."/>
            <person name="Petersen M."/>
            <person name="Wilbrandt J."/>
            <person name="Misof B."/>
            <person name="Liedtke D."/>
            <person name="Thamm M."/>
            <person name="Scheiner R."/>
            <person name="Schmitt T."/>
            <person name="Niehuis O."/>
        </authorList>
    </citation>
    <scope>NUCLEOTIDE SEQUENCE</scope>
    <source>
        <strain evidence="2">GBR_01_08_01A</strain>
    </source>
</reference>
<proteinExistence type="predicted"/>
<dbReference type="AlphaFoldDB" id="A0AAD9RRM4"/>